<dbReference type="InterPro" id="IPR014729">
    <property type="entry name" value="Rossmann-like_a/b/a_fold"/>
</dbReference>
<proteinExistence type="inferred from homology"/>
<dbReference type="PANTHER" id="PTHR46268">
    <property type="entry name" value="STRESS RESPONSE PROTEIN NHAX"/>
    <property type="match status" value="1"/>
</dbReference>
<dbReference type="SUPFAM" id="SSF52402">
    <property type="entry name" value="Adenine nucleotide alpha hydrolases-like"/>
    <property type="match status" value="2"/>
</dbReference>
<evidence type="ECO:0000313" key="4">
    <source>
        <dbReference type="Proteomes" id="UP000036313"/>
    </source>
</evidence>
<reference evidence="3 4" key="1">
    <citation type="journal article" date="2015" name="Genome Biol. Evol.">
        <title>Characterization of Three Mycobacterium spp. with Potential Use in Bioremediation by Genome Sequencing and Comparative Genomics.</title>
        <authorList>
            <person name="Das S."/>
            <person name="Pettersson B.M."/>
            <person name="Behra P.R."/>
            <person name="Ramesh M."/>
            <person name="Dasgupta S."/>
            <person name="Bhattacharya A."/>
            <person name="Kirsebom L.A."/>
        </authorList>
    </citation>
    <scope>NUCLEOTIDE SEQUENCE [LARGE SCALE GENOMIC DNA]</scope>
    <source>
        <strain evidence="3 4">DSM 44075</strain>
    </source>
</reference>
<gene>
    <name evidence="3" type="ORF">MOBUDSM44075_05230</name>
</gene>
<dbReference type="GO" id="GO:0001666">
    <property type="term" value="P:response to hypoxia"/>
    <property type="evidence" value="ECO:0007669"/>
    <property type="project" value="UniProtKB-ARBA"/>
</dbReference>
<dbReference type="Gene3D" id="3.40.50.620">
    <property type="entry name" value="HUPs"/>
    <property type="match status" value="2"/>
</dbReference>
<feature type="domain" description="UspA" evidence="2">
    <location>
        <begin position="162"/>
        <end position="292"/>
    </location>
</feature>
<dbReference type="FunFam" id="3.40.50.620:FF:000123">
    <property type="entry name" value="Universal stress protein family"/>
    <property type="match status" value="1"/>
</dbReference>
<protein>
    <submittedName>
        <fullName evidence="3">Universal stress protein</fullName>
    </submittedName>
</protein>
<dbReference type="PATRIC" id="fig|1807.14.peg.5272"/>
<dbReference type="InterPro" id="IPR006015">
    <property type="entry name" value="Universal_stress_UspA"/>
</dbReference>
<dbReference type="RefSeq" id="WP_048425233.1">
    <property type="nucleotide sequence ID" value="NZ_JYNU01000058.1"/>
</dbReference>
<evidence type="ECO:0000256" key="1">
    <source>
        <dbReference type="ARBA" id="ARBA00008791"/>
    </source>
</evidence>
<sequence>MTHPPASLGIVVCVDGSAASKVAVDWAARNAARRRATVTLAHVLPSAIVQSWVQVPLPPAFLQDEQDAARAILDEASAVARAAAGDELGGLGEKVLSGQPVAALAELSADADMIVIGSRGLGTWERRLLGSVSTGLVHHARCPVAVIRDEDPLIAHPDQAPVVVGIDGSPASEYATEIAFDEASRRGVGLVAVHTWSDAGYELPDEPWTEVQPEEDMLLAERLAGWQERYPDVTVRRVVCRDQPARRLLDEAATAQLVVVGSHGRGGFAGMLLGSVSTQVVQSARTPVIVARR</sequence>
<comment type="similarity">
    <text evidence="1">Belongs to the universal stress protein A family.</text>
</comment>
<organism evidence="3 4">
    <name type="scientific">Mycolicibacterium obuense</name>
    <dbReference type="NCBI Taxonomy" id="1807"/>
    <lineage>
        <taxon>Bacteria</taxon>
        <taxon>Bacillati</taxon>
        <taxon>Actinomycetota</taxon>
        <taxon>Actinomycetes</taxon>
        <taxon>Mycobacteriales</taxon>
        <taxon>Mycobacteriaceae</taxon>
        <taxon>Mycolicibacterium</taxon>
    </lineage>
</organism>
<dbReference type="PANTHER" id="PTHR46268:SF6">
    <property type="entry name" value="UNIVERSAL STRESS PROTEIN UP12"/>
    <property type="match status" value="1"/>
</dbReference>
<evidence type="ECO:0000259" key="2">
    <source>
        <dbReference type="Pfam" id="PF00582"/>
    </source>
</evidence>
<feature type="domain" description="UspA" evidence="2">
    <location>
        <begin position="10"/>
        <end position="148"/>
    </location>
</feature>
<dbReference type="InterPro" id="IPR006016">
    <property type="entry name" value="UspA"/>
</dbReference>
<dbReference type="Proteomes" id="UP000036313">
    <property type="component" value="Unassembled WGS sequence"/>
</dbReference>
<dbReference type="Pfam" id="PF00582">
    <property type="entry name" value="Usp"/>
    <property type="match status" value="2"/>
</dbReference>
<comment type="caution">
    <text evidence="3">The sequence shown here is derived from an EMBL/GenBank/DDBJ whole genome shotgun (WGS) entry which is preliminary data.</text>
</comment>
<evidence type="ECO:0000313" key="3">
    <source>
        <dbReference type="EMBL" id="KMO68230.1"/>
    </source>
</evidence>
<name>A0A0J6VBC7_9MYCO</name>
<accession>A0A0J6VBC7</accession>
<dbReference type="EMBL" id="JYNU01000058">
    <property type="protein sequence ID" value="KMO68230.1"/>
    <property type="molecule type" value="Genomic_DNA"/>
</dbReference>
<dbReference type="PRINTS" id="PR01438">
    <property type="entry name" value="UNVRSLSTRESS"/>
</dbReference>
<dbReference type="AlphaFoldDB" id="A0A0J6VBC7"/>